<organism evidence="3 4">
    <name type="scientific">Paenibacillus taihuensis</name>
    <dbReference type="NCBI Taxonomy" id="1156355"/>
    <lineage>
        <taxon>Bacteria</taxon>
        <taxon>Bacillati</taxon>
        <taxon>Bacillota</taxon>
        <taxon>Bacilli</taxon>
        <taxon>Bacillales</taxon>
        <taxon>Paenibacillaceae</taxon>
        <taxon>Paenibacillus</taxon>
    </lineage>
</organism>
<keyword evidence="4" id="KW-1185">Reference proteome</keyword>
<evidence type="ECO:0000313" key="3">
    <source>
        <dbReference type="EMBL" id="REE57522.1"/>
    </source>
</evidence>
<dbReference type="EMBL" id="QTTN01000053">
    <property type="protein sequence ID" value="REE57522.1"/>
    <property type="molecule type" value="Genomic_DNA"/>
</dbReference>
<name>A0A3D9Q4Z9_9BACL</name>
<dbReference type="Pfam" id="PF03816">
    <property type="entry name" value="LytR_cpsA_psr"/>
    <property type="match status" value="1"/>
</dbReference>
<feature type="domain" description="Cell envelope-related transcriptional attenuator" evidence="2">
    <location>
        <begin position="101"/>
        <end position="244"/>
    </location>
</feature>
<dbReference type="Proteomes" id="UP000256304">
    <property type="component" value="Unassembled WGS sequence"/>
</dbReference>
<reference evidence="3 4" key="1">
    <citation type="submission" date="2018-08" db="EMBL/GenBank/DDBJ databases">
        <title>Genomic Encyclopedia of Type Strains, Phase III (KMG-III): the genomes of soil and plant-associated and newly described type strains.</title>
        <authorList>
            <person name="Whitman W."/>
        </authorList>
    </citation>
    <scope>NUCLEOTIDE SEQUENCE [LARGE SCALE GENOMIC DNA]</scope>
    <source>
        <strain evidence="3 4">CGMCC 1.10966</strain>
    </source>
</reference>
<dbReference type="InterPro" id="IPR050922">
    <property type="entry name" value="LytR/CpsA/Psr_CW_biosynth"/>
</dbReference>
<dbReference type="OrthoDB" id="27330at2"/>
<evidence type="ECO:0000313" key="4">
    <source>
        <dbReference type="Proteomes" id="UP000256304"/>
    </source>
</evidence>
<evidence type="ECO:0000256" key="1">
    <source>
        <dbReference type="ARBA" id="ARBA00006068"/>
    </source>
</evidence>
<dbReference type="PANTHER" id="PTHR33392">
    <property type="entry name" value="POLYISOPRENYL-TEICHOIC ACID--PEPTIDOGLYCAN TEICHOIC ACID TRANSFERASE TAGU"/>
    <property type="match status" value="1"/>
</dbReference>
<gene>
    <name evidence="3" type="ORF">A8990_15332</name>
</gene>
<dbReference type="InterPro" id="IPR004474">
    <property type="entry name" value="LytR_CpsA_psr"/>
</dbReference>
<dbReference type="Gene3D" id="3.40.630.190">
    <property type="entry name" value="LCP protein"/>
    <property type="match status" value="1"/>
</dbReference>
<accession>A0A3D9Q4Z9</accession>
<dbReference type="PANTHER" id="PTHR33392:SF6">
    <property type="entry name" value="POLYISOPRENYL-TEICHOIC ACID--PEPTIDOGLYCAN TEICHOIC ACID TRANSFERASE TAGU"/>
    <property type="match status" value="1"/>
</dbReference>
<dbReference type="RefSeq" id="WP_116192354.1">
    <property type="nucleotide sequence ID" value="NZ_QTTN01000053.1"/>
</dbReference>
<dbReference type="NCBIfam" id="TIGR00350">
    <property type="entry name" value="lytR_cpsA_psr"/>
    <property type="match status" value="1"/>
</dbReference>
<comment type="similarity">
    <text evidence="1">Belongs to the LytR/CpsA/Psr (LCP) family.</text>
</comment>
<dbReference type="AlphaFoldDB" id="A0A3D9Q4Z9"/>
<comment type="caution">
    <text evidence="3">The sequence shown here is derived from an EMBL/GenBank/DDBJ whole genome shotgun (WGS) entry which is preliminary data.</text>
</comment>
<sequence>MKRIMLWAASVLLVILFVAGMAVWYLYHSAEQTASTMYQEISPTKVEYVSKDTEVKKTPAQATKSAQTAKAAKAASVPIKRLEPFTVLVLGVDQRENDRGRSDTMIMLSVNPIKHSILMFNIPRDTRTEIVGHGTTDKINHAYAFGGVEMSIQTVESFLDYSIDYYVKVNMEGFARLIDLIGGVQVDNPFSFKYDDHTFKEGHLSLSGTEALMYARMRYDDPRGDLGRNTRQREIVQEIMDHASSLSNVTRLHSLLGEIGDSVKTNITFNEMKKFVTDYRPKIQDIETVEIGGKGQMINGIWYYIVDQSERTRIHNRIKEHLQDGV</sequence>
<protein>
    <submittedName>
        <fullName evidence="3">LytR family transcriptional attenuator</fullName>
    </submittedName>
</protein>
<proteinExistence type="inferred from homology"/>
<evidence type="ECO:0000259" key="2">
    <source>
        <dbReference type="Pfam" id="PF03816"/>
    </source>
</evidence>